<reference evidence="2" key="1">
    <citation type="submission" date="2022-12" db="EMBL/GenBank/DDBJ databases">
        <title>Draft genome assemblies for two species of Escallonia (Escalloniales).</title>
        <authorList>
            <person name="Chanderbali A."/>
            <person name="Dervinis C."/>
            <person name="Anghel I."/>
            <person name="Soltis D."/>
            <person name="Soltis P."/>
            <person name="Zapata F."/>
        </authorList>
    </citation>
    <scope>NUCLEOTIDE SEQUENCE</scope>
    <source>
        <strain evidence="2">UCBG64.0493</strain>
        <tissue evidence="2">Leaf</tissue>
    </source>
</reference>
<dbReference type="GO" id="GO:0003676">
    <property type="term" value="F:nucleic acid binding"/>
    <property type="evidence" value="ECO:0007669"/>
    <property type="project" value="InterPro"/>
</dbReference>
<dbReference type="Gene3D" id="1.10.340.70">
    <property type="match status" value="1"/>
</dbReference>
<dbReference type="InterPro" id="IPR012337">
    <property type="entry name" value="RNaseH-like_sf"/>
</dbReference>
<organism evidence="2 3">
    <name type="scientific">Escallonia herrerae</name>
    <dbReference type="NCBI Taxonomy" id="1293975"/>
    <lineage>
        <taxon>Eukaryota</taxon>
        <taxon>Viridiplantae</taxon>
        <taxon>Streptophyta</taxon>
        <taxon>Embryophyta</taxon>
        <taxon>Tracheophyta</taxon>
        <taxon>Spermatophyta</taxon>
        <taxon>Magnoliopsida</taxon>
        <taxon>eudicotyledons</taxon>
        <taxon>Gunneridae</taxon>
        <taxon>Pentapetalae</taxon>
        <taxon>asterids</taxon>
        <taxon>campanulids</taxon>
        <taxon>Escalloniales</taxon>
        <taxon>Escalloniaceae</taxon>
        <taxon>Escallonia</taxon>
    </lineage>
</organism>
<protein>
    <recommendedName>
        <fullName evidence="1">Integrase zinc-binding domain-containing protein</fullName>
    </recommendedName>
</protein>
<accession>A0AA88WDK2</accession>
<dbReference type="PANTHER" id="PTHR47266">
    <property type="entry name" value="ENDONUCLEASE-RELATED"/>
    <property type="match status" value="1"/>
</dbReference>
<dbReference type="InterPro" id="IPR052160">
    <property type="entry name" value="Gypsy_RT_Integrase-like"/>
</dbReference>
<dbReference type="Proteomes" id="UP001188597">
    <property type="component" value="Unassembled WGS sequence"/>
</dbReference>
<dbReference type="InterPro" id="IPR041588">
    <property type="entry name" value="Integrase_H2C2"/>
</dbReference>
<feature type="domain" description="Integrase zinc-binding" evidence="1">
    <location>
        <begin position="67"/>
        <end position="115"/>
    </location>
</feature>
<dbReference type="AlphaFoldDB" id="A0AA88WDK2"/>
<keyword evidence="3" id="KW-1185">Reference proteome</keyword>
<name>A0AA88WDK2_9ASTE</name>
<comment type="caution">
    <text evidence="2">The sequence shown here is derived from an EMBL/GenBank/DDBJ whole genome shotgun (WGS) entry which is preliminary data.</text>
</comment>
<sequence length="184" mass="20947">MAPWKAEKVFTIKDQRDKHAIRRAEPNYLTTPTTLKTVCGEELFLYLAIAESEISAVLVQEQNDYALHEVYEGIYGQHLEVKVLAHKILRQGYYWPTMKQDALEYSKQCDACQQFSFVPKLAPTTLTTLSSPIPFAMSGMDILGPFPPTSAQRKFVIVAFDYVTKWVEAEALSSITEKKCKDFL</sequence>
<dbReference type="Pfam" id="PF17921">
    <property type="entry name" value="Integrase_H2C2"/>
    <property type="match status" value="1"/>
</dbReference>
<dbReference type="SUPFAM" id="SSF53098">
    <property type="entry name" value="Ribonuclease H-like"/>
    <property type="match status" value="1"/>
</dbReference>
<evidence type="ECO:0000259" key="1">
    <source>
        <dbReference type="Pfam" id="PF17921"/>
    </source>
</evidence>
<evidence type="ECO:0000313" key="2">
    <source>
        <dbReference type="EMBL" id="KAK3024064.1"/>
    </source>
</evidence>
<gene>
    <name evidence="2" type="ORF">RJ639_043425</name>
</gene>
<dbReference type="Gene3D" id="3.30.420.10">
    <property type="entry name" value="Ribonuclease H-like superfamily/Ribonuclease H"/>
    <property type="match status" value="1"/>
</dbReference>
<evidence type="ECO:0000313" key="3">
    <source>
        <dbReference type="Proteomes" id="UP001188597"/>
    </source>
</evidence>
<proteinExistence type="predicted"/>
<dbReference type="InterPro" id="IPR036397">
    <property type="entry name" value="RNaseH_sf"/>
</dbReference>
<dbReference type="EMBL" id="JAVXUP010000620">
    <property type="protein sequence ID" value="KAK3024064.1"/>
    <property type="molecule type" value="Genomic_DNA"/>
</dbReference>